<reference evidence="3" key="1">
    <citation type="journal article" date="2019" name="Int. J. Syst. Evol. Microbiol.">
        <title>The Global Catalogue of Microorganisms (GCM) 10K type strain sequencing project: providing services to taxonomists for standard genome sequencing and annotation.</title>
        <authorList>
            <consortium name="The Broad Institute Genomics Platform"/>
            <consortium name="The Broad Institute Genome Sequencing Center for Infectious Disease"/>
            <person name="Wu L."/>
            <person name="Ma J."/>
        </authorList>
    </citation>
    <scope>NUCLEOTIDE SEQUENCE [LARGE SCALE GENOMIC DNA]</scope>
    <source>
        <strain evidence="3">CGMCC 1.12990</strain>
    </source>
</reference>
<evidence type="ECO:0000313" key="2">
    <source>
        <dbReference type="EMBL" id="GGG32678.1"/>
    </source>
</evidence>
<dbReference type="EMBL" id="BMGS01000002">
    <property type="protein sequence ID" value="GGG32678.1"/>
    <property type="molecule type" value="Genomic_DNA"/>
</dbReference>
<feature type="signal peptide" evidence="1">
    <location>
        <begin position="1"/>
        <end position="19"/>
    </location>
</feature>
<evidence type="ECO:0000313" key="3">
    <source>
        <dbReference type="Proteomes" id="UP000601361"/>
    </source>
</evidence>
<feature type="chain" id="PRO_5045393972" description="Outer membrane protein beta-barrel domain-containing protein" evidence="1">
    <location>
        <begin position="20"/>
        <end position="204"/>
    </location>
</feature>
<gene>
    <name evidence="2" type="ORF">GCM10011378_06360</name>
</gene>
<dbReference type="RefSeq" id="WP_188556384.1">
    <property type="nucleotide sequence ID" value="NZ_BMGS01000002.1"/>
</dbReference>
<proteinExistence type="predicted"/>
<accession>A0ABQ1WKN7</accession>
<keyword evidence="1" id="KW-0732">Signal</keyword>
<comment type="caution">
    <text evidence="2">The sequence shown here is derived from an EMBL/GenBank/DDBJ whole genome shotgun (WGS) entry which is preliminary data.</text>
</comment>
<keyword evidence="3" id="KW-1185">Reference proteome</keyword>
<protein>
    <recommendedName>
        <fullName evidence="4">Outer membrane protein beta-barrel domain-containing protein</fullName>
    </recommendedName>
</protein>
<evidence type="ECO:0008006" key="4">
    <source>
        <dbReference type="Google" id="ProtNLM"/>
    </source>
</evidence>
<dbReference type="Proteomes" id="UP000601361">
    <property type="component" value="Unassembled WGS sequence"/>
</dbReference>
<sequence length="204" mass="22288">MPKALLLVLLAAPLSPALAQSSPASLPRTTVLVGGGRALQTNYGWPGTVVFLGVEHRLSPRSLFSVQPRLSAFRADTRSLEPDKQPGEQYATAGAEALVAVRTSRRPERVALRLEAGPAFFLGRETKLYRYPGTYLNPDGTTTTLRENEYRRRAIRQPGFSLGLGLDATLHQRIYLGASLESRTYSYFPGDILSATARVGYVLP</sequence>
<evidence type="ECO:0000256" key="1">
    <source>
        <dbReference type="SAM" id="SignalP"/>
    </source>
</evidence>
<name>A0ABQ1WKN7_9BACT</name>
<organism evidence="2 3">
    <name type="scientific">Hymenobacter glacieicola</name>
    <dbReference type="NCBI Taxonomy" id="1562124"/>
    <lineage>
        <taxon>Bacteria</taxon>
        <taxon>Pseudomonadati</taxon>
        <taxon>Bacteroidota</taxon>
        <taxon>Cytophagia</taxon>
        <taxon>Cytophagales</taxon>
        <taxon>Hymenobacteraceae</taxon>
        <taxon>Hymenobacter</taxon>
    </lineage>
</organism>